<dbReference type="Proteomes" id="UP000016617">
    <property type="component" value="Unassembled WGS sequence"/>
</dbReference>
<organism evidence="4 5">
    <name type="scientific">Streptococcus sobrinus W1703</name>
    <dbReference type="NCBI Taxonomy" id="1227275"/>
    <lineage>
        <taxon>Bacteria</taxon>
        <taxon>Bacillati</taxon>
        <taxon>Bacillota</taxon>
        <taxon>Bacilli</taxon>
        <taxon>Lactobacillales</taxon>
        <taxon>Streptococcaceae</taxon>
        <taxon>Streptococcus</taxon>
    </lineage>
</organism>
<dbReference type="SUPFAM" id="SSF63520">
    <property type="entry name" value="PTS-regulatory domain, PRD"/>
    <property type="match status" value="1"/>
</dbReference>
<dbReference type="InterPro" id="IPR016152">
    <property type="entry name" value="PTrfase/Anion_transptr"/>
</dbReference>
<name>U2IPX4_9STRE</name>
<evidence type="ECO:0000313" key="4">
    <source>
        <dbReference type="EMBL" id="ERJ75966.1"/>
    </source>
</evidence>
<dbReference type="PANTHER" id="PTHR30185">
    <property type="entry name" value="CRYPTIC BETA-GLUCOSIDE BGL OPERON ANTITERMINATOR"/>
    <property type="match status" value="1"/>
</dbReference>
<proteinExistence type="predicted"/>
<evidence type="ECO:0000259" key="3">
    <source>
        <dbReference type="PROSITE" id="PS51372"/>
    </source>
</evidence>
<feature type="domain" description="PRD" evidence="3">
    <location>
        <begin position="1"/>
        <end position="34"/>
    </location>
</feature>
<dbReference type="Pfam" id="PF00359">
    <property type="entry name" value="PTS_EIIA_2"/>
    <property type="match status" value="1"/>
</dbReference>
<keyword evidence="4" id="KW-0808">Transferase</keyword>
<dbReference type="Gene3D" id="3.40.50.2300">
    <property type="match status" value="1"/>
</dbReference>
<dbReference type="PATRIC" id="fig|1227275.3.peg.1149"/>
<feature type="domain" description="PTS EIIA type-2" evidence="2">
    <location>
        <begin position="128"/>
        <end position="266"/>
    </location>
</feature>
<dbReference type="PROSITE" id="PS51094">
    <property type="entry name" value="PTS_EIIA_TYPE_2"/>
    <property type="match status" value="1"/>
</dbReference>
<dbReference type="PANTHER" id="PTHR30185:SF13">
    <property type="entry name" value="LICABCH OPERON REGULATOR-RELATED"/>
    <property type="match status" value="1"/>
</dbReference>
<comment type="caution">
    <text evidence="4">The sequence shown here is derived from an EMBL/GenBank/DDBJ whole genome shotgun (WGS) entry which is preliminary data.</text>
</comment>
<keyword evidence="4" id="KW-0670">Pyruvate</keyword>
<dbReference type="InterPro" id="IPR036634">
    <property type="entry name" value="PRD_sf"/>
</dbReference>
<dbReference type="GO" id="GO:0016740">
    <property type="term" value="F:transferase activity"/>
    <property type="evidence" value="ECO:0007669"/>
    <property type="project" value="UniProtKB-KW"/>
</dbReference>
<dbReference type="Gene3D" id="3.40.930.10">
    <property type="entry name" value="Mannitol-specific EII, Chain A"/>
    <property type="match status" value="1"/>
</dbReference>
<protein>
    <submittedName>
        <fullName evidence="4">Phosphoenolpyruvate-dependent sugar phosphotransferase system, EIIA 2</fullName>
    </submittedName>
</protein>
<dbReference type="EMBL" id="AWVA01000080">
    <property type="protein sequence ID" value="ERJ75966.1"/>
    <property type="molecule type" value="Genomic_DNA"/>
</dbReference>
<gene>
    <name evidence="4" type="ORF">HMPREF1557_01297</name>
</gene>
<evidence type="ECO:0000259" key="2">
    <source>
        <dbReference type="PROSITE" id="PS51094"/>
    </source>
</evidence>
<dbReference type="SUPFAM" id="SSF55804">
    <property type="entry name" value="Phoshotransferase/anion transport protein"/>
    <property type="match status" value="1"/>
</dbReference>
<dbReference type="OrthoDB" id="3710983at2"/>
<dbReference type="InterPro" id="IPR050661">
    <property type="entry name" value="BglG_antiterminators"/>
</dbReference>
<dbReference type="PROSITE" id="PS51372">
    <property type="entry name" value="PRD_2"/>
    <property type="match status" value="1"/>
</dbReference>
<dbReference type="InterPro" id="IPR002178">
    <property type="entry name" value="PTS_EIIA_type-2_dom"/>
</dbReference>
<sequence length="266" mass="30609">MSRIESIFHLTFSEDEIAYIALYLANAIEKYKNSSNAKLKIAIICGTGKILSSIIESRLRRYFSGAIESVDNLSLKEFEVTDTNDYDLFVTTIPTQISDKIFYFDISNFEQNFKDLKKTISSKQQKLQLFNLFSIKTFPSKLTKNQLIEDLSDELLQKGYVTETFSQDVLNRELISNTILDNIVAIPHPINHSVKKSIISVAIIPKGINWNQTPIKFVFLLAIRPEDIKSLEYIYEKLLDFTTSKALQEDLLKNRNLESLNRIFNS</sequence>
<dbReference type="HOGENOM" id="CLU_1045543_0_0_9"/>
<dbReference type="GO" id="GO:0006355">
    <property type="term" value="P:regulation of DNA-templated transcription"/>
    <property type="evidence" value="ECO:0007669"/>
    <property type="project" value="InterPro"/>
</dbReference>
<reference evidence="4 5" key="1">
    <citation type="submission" date="2013-06" db="EMBL/GenBank/DDBJ databases">
        <authorList>
            <person name="Weinstock G."/>
            <person name="Sodergren E."/>
            <person name="Lobos E.A."/>
            <person name="Fulton L."/>
            <person name="Fulton R."/>
            <person name="Courtney L."/>
            <person name="Fronick C."/>
            <person name="O'Laughlin M."/>
            <person name="Godfrey J."/>
            <person name="Wilson R.M."/>
            <person name="Miner T."/>
            <person name="Farmer C."/>
            <person name="Delehaunty K."/>
            <person name="Cordes M."/>
            <person name="Minx P."/>
            <person name="Tomlinson C."/>
            <person name="Chen J."/>
            <person name="Wollam A."/>
            <person name="Pepin K.H."/>
            <person name="Bhonagiri V."/>
            <person name="Zhang X."/>
            <person name="Warren W."/>
            <person name="Mitreva M."/>
            <person name="Mardis E.R."/>
            <person name="Wilson R.K."/>
        </authorList>
    </citation>
    <scope>NUCLEOTIDE SEQUENCE [LARGE SCALE GENOMIC DNA]</scope>
    <source>
        <strain evidence="4 5">W1703</strain>
    </source>
</reference>
<evidence type="ECO:0000256" key="1">
    <source>
        <dbReference type="ARBA" id="ARBA00022737"/>
    </source>
</evidence>
<dbReference type="InterPro" id="IPR011608">
    <property type="entry name" value="PRD"/>
</dbReference>
<evidence type="ECO:0000313" key="5">
    <source>
        <dbReference type="Proteomes" id="UP000016617"/>
    </source>
</evidence>
<dbReference type="AlphaFoldDB" id="U2IPX4"/>
<accession>U2IPX4</accession>
<keyword evidence="1" id="KW-0677">Repeat</keyword>